<dbReference type="PANTHER" id="PTHR22950:SF494">
    <property type="entry name" value="GH04538P"/>
    <property type="match status" value="1"/>
</dbReference>
<keyword evidence="3 5" id="KW-1133">Transmembrane helix</keyword>
<evidence type="ECO:0000313" key="7">
    <source>
        <dbReference type="EnsemblMetazoa" id="AALFPA23_014739.P21402"/>
    </source>
</evidence>
<evidence type="ECO:0000256" key="4">
    <source>
        <dbReference type="ARBA" id="ARBA00023136"/>
    </source>
</evidence>
<dbReference type="GeneID" id="109407863"/>
<feature type="transmembrane region" description="Helical" evidence="5">
    <location>
        <begin position="385"/>
        <end position="407"/>
    </location>
</feature>
<feature type="domain" description="Amino acid transporter transmembrane" evidence="6">
    <location>
        <begin position="8"/>
        <end position="403"/>
    </location>
</feature>
<dbReference type="PANTHER" id="PTHR22950">
    <property type="entry name" value="AMINO ACID TRANSPORTER"/>
    <property type="match status" value="1"/>
</dbReference>
<feature type="transmembrane region" description="Helical" evidence="5">
    <location>
        <begin position="34"/>
        <end position="55"/>
    </location>
</feature>
<feature type="transmembrane region" description="Helical" evidence="5">
    <location>
        <begin position="278"/>
        <end position="300"/>
    </location>
</feature>
<evidence type="ECO:0000313" key="8">
    <source>
        <dbReference type="Proteomes" id="UP000069940"/>
    </source>
</evidence>
<feature type="transmembrane region" description="Helical" evidence="5">
    <location>
        <begin position="321"/>
        <end position="338"/>
    </location>
</feature>
<reference evidence="8" key="1">
    <citation type="journal article" date="2015" name="Proc. Natl. Acad. Sci. U.S.A.">
        <title>Genome sequence of the Asian Tiger mosquito, Aedes albopictus, reveals insights into its biology, genetics, and evolution.</title>
        <authorList>
            <person name="Chen X.G."/>
            <person name="Jiang X."/>
            <person name="Gu J."/>
            <person name="Xu M."/>
            <person name="Wu Y."/>
            <person name="Deng Y."/>
            <person name="Zhang C."/>
            <person name="Bonizzoni M."/>
            <person name="Dermauw W."/>
            <person name="Vontas J."/>
            <person name="Armbruster P."/>
            <person name="Huang X."/>
            <person name="Yang Y."/>
            <person name="Zhang H."/>
            <person name="He W."/>
            <person name="Peng H."/>
            <person name="Liu Y."/>
            <person name="Wu K."/>
            <person name="Chen J."/>
            <person name="Lirakis M."/>
            <person name="Topalis P."/>
            <person name="Van Leeuwen T."/>
            <person name="Hall A.B."/>
            <person name="Jiang X."/>
            <person name="Thorpe C."/>
            <person name="Mueller R.L."/>
            <person name="Sun C."/>
            <person name="Waterhouse R.M."/>
            <person name="Yan G."/>
            <person name="Tu Z.J."/>
            <person name="Fang X."/>
            <person name="James A.A."/>
        </authorList>
    </citation>
    <scope>NUCLEOTIDE SEQUENCE [LARGE SCALE GENOMIC DNA]</scope>
    <source>
        <strain evidence="8">Foshan</strain>
    </source>
</reference>
<dbReference type="Pfam" id="PF01490">
    <property type="entry name" value="Aa_trans"/>
    <property type="match status" value="1"/>
</dbReference>
<dbReference type="EnsemblMetazoa" id="AALFPA23_014739.R21402">
    <property type="protein sequence ID" value="AALFPA23_014739.P21402"/>
    <property type="gene ID" value="AALFPA23_014739"/>
</dbReference>
<reference evidence="7" key="2">
    <citation type="submission" date="2025-05" db="UniProtKB">
        <authorList>
            <consortium name="EnsemblMetazoa"/>
        </authorList>
    </citation>
    <scope>IDENTIFICATION</scope>
    <source>
        <strain evidence="7">Foshan</strain>
    </source>
</reference>
<sequence>MHCRTIGSFIHIIKGSLGTGIMAMPLAFKNGGLIFGSIGTVVICALYANFVHLLVNTSQKACKRSQVPMLGFSATAKDVFSNGPPAVRPYTSYASGFIDSMMVVDSFLTACLYIVFIAKSLQDVLRYQLQLDWDTRIYIVLLLIPLLIIVQVRKLKHLVPFTAIASGLIVTAIGISLYFIFSAEFDLSSKAMWPEWSNLPSFISTVLFAISGINTVLPVENNMKHPKYFLRPFGVMQSAFGCLTVLYAITGFFGYAQYGEDTKASITLNLPSDNGWAQSTRLFSAMGILVSLGFSLYVPLEILWPHIATRLAPKRQNCGQITMRSVLAVAMVLTAFVVPEIEPLIGLLGSFSAASLSIMFPVALDVIFRWPDEFGRWRWLLVKDAVLWVFGLFVLIVGTYFSILDIIEIYK</sequence>
<feature type="transmembrane region" description="Helical" evidence="5">
    <location>
        <begin position="201"/>
        <end position="219"/>
    </location>
</feature>
<evidence type="ECO:0000256" key="5">
    <source>
        <dbReference type="SAM" id="Phobius"/>
    </source>
</evidence>
<keyword evidence="2 5" id="KW-0812">Transmembrane</keyword>
<comment type="subcellular location">
    <subcellularLocation>
        <location evidence="1">Membrane</location>
        <topology evidence="1">Multi-pass membrane protein</topology>
    </subcellularLocation>
</comment>
<proteinExistence type="predicted"/>
<evidence type="ECO:0000256" key="1">
    <source>
        <dbReference type="ARBA" id="ARBA00004141"/>
    </source>
</evidence>
<keyword evidence="8" id="KW-1185">Reference proteome</keyword>
<feature type="transmembrane region" description="Helical" evidence="5">
    <location>
        <begin position="239"/>
        <end position="258"/>
    </location>
</feature>
<accession>A0ABM1Z3M1</accession>
<feature type="transmembrane region" description="Helical" evidence="5">
    <location>
        <begin position="159"/>
        <end position="181"/>
    </location>
</feature>
<organism evidence="7 8">
    <name type="scientific">Aedes albopictus</name>
    <name type="common">Asian tiger mosquito</name>
    <name type="synonym">Stegomyia albopicta</name>
    <dbReference type="NCBI Taxonomy" id="7160"/>
    <lineage>
        <taxon>Eukaryota</taxon>
        <taxon>Metazoa</taxon>
        <taxon>Ecdysozoa</taxon>
        <taxon>Arthropoda</taxon>
        <taxon>Hexapoda</taxon>
        <taxon>Insecta</taxon>
        <taxon>Pterygota</taxon>
        <taxon>Neoptera</taxon>
        <taxon>Endopterygota</taxon>
        <taxon>Diptera</taxon>
        <taxon>Nematocera</taxon>
        <taxon>Culicoidea</taxon>
        <taxon>Culicidae</taxon>
        <taxon>Culicinae</taxon>
        <taxon>Aedini</taxon>
        <taxon>Aedes</taxon>
        <taxon>Stegomyia</taxon>
    </lineage>
</organism>
<feature type="transmembrane region" description="Helical" evidence="5">
    <location>
        <begin position="97"/>
        <end position="116"/>
    </location>
</feature>
<dbReference type="Proteomes" id="UP000069940">
    <property type="component" value="Unassembled WGS sequence"/>
</dbReference>
<evidence type="ECO:0000256" key="3">
    <source>
        <dbReference type="ARBA" id="ARBA00022989"/>
    </source>
</evidence>
<evidence type="ECO:0000259" key="6">
    <source>
        <dbReference type="Pfam" id="PF01490"/>
    </source>
</evidence>
<dbReference type="InterPro" id="IPR013057">
    <property type="entry name" value="AA_transpt_TM"/>
</dbReference>
<name>A0ABM1Z3M1_AEDAL</name>
<feature type="transmembrane region" description="Helical" evidence="5">
    <location>
        <begin position="136"/>
        <end position="152"/>
    </location>
</feature>
<feature type="transmembrane region" description="Helical" evidence="5">
    <location>
        <begin position="12"/>
        <end position="28"/>
    </location>
</feature>
<evidence type="ECO:0000256" key="2">
    <source>
        <dbReference type="ARBA" id="ARBA00022692"/>
    </source>
</evidence>
<dbReference type="RefSeq" id="XP_062712303.1">
    <property type="nucleotide sequence ID" value="XM_062856319.1"/>
</dbReference>
<protein>
    <recommendedName>
        <fullName evidence="6">Amino acid transporter transmembrane domain-containing protein</fullName>
    </recommendedName>
</protein>
<keyword evidence="4 5" id="KW-0472">Membrane</keyword>